<dbReference type="PRINTS" id="PR00480">
    <property type="entry name" value="ASTACIN"/>
</dbReference>
<keyword evidence="5 6" id="KW-0482">Metalloprotease</keyword>
<feature type="active site" evidence="6">
    <location>
        <position position="153"/>
    </location>
</feature>
<comment type="caution">
    <text evidence="6">Lacks conserved residue(s) required for the propagation of feature annotation.</text>
</comment>
<evidence type="ECO:0000313" key="10">
    <source>
        <dbReference type="Proteomes" id="UP000076858"/>
    </source>
</evidence>
<dbReference type="InterPro" id="IPR034035">
    <property type="entry name" value="Astacin-like_dom"/>
</dbReference>
<keyword evidence="4 6" id="KW-0862">Zinc</keyword>
<feature type="binding site" evidence="6">
    <location>
        <position position="162"/>
    </location>
    <ligand>
        <name>Zn(2+)</name>
        <dbReference type="ChEBI" id="CHEBI:29105"/>
        <note>catalytic</note>
    </ligand>
</feature>
<dbReference type="Pfam" id="PF01400">
    <property type="entry name" value="Astacin"/>
    <property type="match status" value="1"/>
</dbReference>
<accession>A0A165AHJ5</accession>
<evidence type="ECO:0000256" key="6">
    <source>
        <dbReference type="PROSITE-ProRule" id="PRU01211"/>
    </source>
</evidence>
<dbReference type="InterPro" id="IPR024079">
    <property type="entry name" value="MetalloPept_cat_dom_sf"/>
</dbReference>
<keyword evidence="7" id="KW-0732">Signal</keyword>
<sequence>MSRLTRFILFYSAVTAGWSGPIDDTWETEYLKYNPDFFEGDIRGVEPGNKPRNAIRDPNLLWPDGVVHYSFDSEYSLSERAIFEDVFNLYVANSCIRFVQRTTQRDYVSIQKTGTGCNSYVGRIGGAQVLSLDSACLRCTVSGCSVPGTPVHEFLHALGFQHEHCRTDRDDYVTINWANIQPGLEGAFEKYDQTQIQHLANYDYASVMHYEPYAFAVDPSVPTIIVPSGVIIGKTDGFSEVDKVELNALYGCSGVSK</sequence>
<dbReference type="PANTHER" id="PTHR10127">
    <property type="entry name" value="DISCOIDIN, CUB, EGF, LAMININ , AND ZINC METALLOPROTEASE DOMAIN CONTAINING"/>
    <property type="match status" value="1"/>
</dbReference>
<dbReference type="GO" id="GO:0008270">
    <property type="term" value="F:zinc ion binding"/>
    <property type="evidence" value="ECO:0007669"/>
    <property type="project" value="UniProtKB-UniRule"/>
</dbReference>
<keyword evidence="10" id="KW-1185">Reference proteome</keyword>
<evidence type="ECO:0000256" key="2">
    <source>
        <dbReference type="ARBA" id="ARBA00022723"/>
    </source>
</evidence>
<dbReference type="Proteomes" id="UP000076858">
    <property type="component" value="Unassembled WGS sequence"/>
</dbReference>
<dbReference type="PROSITE" id="PS51864">
    <property type="entry name" value="ASTACIN"/>
    <property type="match status" value="1"/>
</dbReference>
<dbReference type="EMBL" id="LRGB01000626">
    <property type="protein sequence ID" value="KZS17661.1"/>
    <property type="molecule type" value="Genomic_DNA"/>
</dbReference>
<feature type="binding site" evidence="6">
    <location>
        <position position="152"/>
    </location>
    <ligand>
        <name>Zn(2+)</name>
        <dbReference type="ChEBI" id="CHEBI:29105"/>
        <note>catalytic</note>
    </ligand>
</feature>
<feature type="signal peptide" evidence="7">
    <location>
        <begin position="1"/>
        <end position="19"/>
    </location>
</feature>
<dbReference type="SUPFAM" id="SSF55486">
    <property type="entry name" value="Metalloproteases ('zincins'), catalytic domain"/>
    <property type="match status" value="1"/>
</dbReference>
<dbReference type="STRING" id="35525.A0A165AHJ5"/>
<feature type="chain" id="PRO_5007748291" description="Metalloendopeptidase" evidence="7">
    <location>
        <begin position="20"/>
        <end position="257"/>
    </location>
</feature>
<dbReference type="InterPro" id="IPR006026">
    <property type="entry name" value="Peptidase_Metallo"/>
</dbReference>
<evidence type="ECO:0000256" key="1">
    <source>
        <dbReference type="ARBA" id="ARBA00022670"/>
    </source>
</evidence>
<dbReference type="OrthoDB" id="5945790at2759"/>
<evidence type="ECO:0000256" key="7">
    <source>
        <dbReference type="RuleBase" id="RU361183"/>
    </source>
</evidence>
<protein>
    <recommendedName>
        <fullName evidence="7">Metalloendopeptidase</fullName>
        <ecNumber evidence="7">3.4.24.-</ecNumber>
    </recommendedName>
</protein>
<dbReference type="InterPro" id="IPR001506">
    <property type="entry name" value="Peptidase_M12A"/>
</dbReference>
<comment type="cofactor">
    <cofactor evidence="6 7">
        <name>Zn(2+)</name>
        <dbReference type="ChEBI" id="CHEBI:29105"/>
    </cofactor>
    <text evidence="6 7">Binds 1 zinc ion per subunit.</text>
</comment>
<dbReference type="EC" id="3.4.24.-" evidence="7"/>
<proteinExistence type="predicted"/>
<gene>
    <name evidence="9" type="ORF">APZ42_016554</name>
</gene>
<dbReference type="SMART" id="SM00235">
    <property type="entry name" value="ZnMc"/>
    <property type="match status" value="1"/>
</dbReference>
<evidence type="ECO:0000256" key="3">
    <source>
        <dbReference type="ARBA" id="ARBA00022801"/>
    </source>
</evidence>
<comment type="caution">
    <text evidence="9">The sequence shown here is derived from an EMBL/GenBank/DDBJ whole genome shotgun (WGS) entry which is preliminary data.</text>
</comment>
<dbReference type="PANTHER" id="PTHR10127:SF780">
    <property type="entry name" value="METALLOENDOPEPTIDASE"/>
    <property type="match status" value="1"/>
</dbReference>
<evidence type="ECO:0000256" key="4">
    <source>
        <dbReference type="ARBA" id="ARBA00022833"/>
    </source>
</evidence>
<feature type="binding site" evidence="6">
    <location>
        <position position="156"/>
    </location>
    <ligand>
        <name>Zn(2+)</name>
        <dbReference type="ChEBI" id="CHEBI:29105"/>
        <note>catalytic</note>
    </ligand>
</feature>
<evidence type="ECO:0000256" key="5">
    <source>
        <dbReference type="ARBA" id="ARBA00023049"/>
    </source>
</evidence>
<reference evidence="9 10" key="1">
    <citation type="submission" date="2016-03" db="EMBL/GenBank/DDBJ databases">
        <title>EvidentialGene: Evidence-directed Construction of Genes on Genomes.</title>
        <authorList>
            <person name="Gilbert D.G."/>
            <person name="Choi J.-H."/>
            <person name="Mockaitis K."/>
            <person name="Colbourne J."/>
            <person name="Pfrender M."/>
        </authorList>
    </citation>
    <scope>NUCLEOTIDE SEQUENCE [LARGE SCALE GENOMIC DNA]</scope>
    <source>
        <strain evidence="9 10">Xinb3</strain>
        <tissue evidence="9">Complete organism</tissue>
    </source>
</reference>
<name>A0A165AHJ5_9CRUS</name>
<dbReference type="Gene3D" id="3.40.390.10">
    <property type="entry name" value="Collagenase (Catalytic Domain)"/>
    <property type="match status" value="1"/>
</dbReference>
<evidence type="ECO:0000313" key="9">
    <source>
        <dbReference type="EMBL" id="KZS17661.1"/>
    </source>
</evidence>
<keyword evidence="1 6" id="KW-0645">Protease</keyword>
<dbReference type="GO" id="GO:0006508">
    <property type="term" value="P:proteolysis"/>
    <property type="evidence" value="ECO:0007669"/>
    <property type="project" value="UniProtKB-KW"/>
</dbReference>
<dbReference type="GO" id="GO:0004222">
    <property type="term" value="F:metalloendopeptidase activity"/>
    <property type="evidence" value="ECO:0007669"/>
    <property type="project" value="UniProtKB-UniRule"/>
</dbReference>
<dbReference type="CDD" id="cd04280">
    <property type="entry name" value="ZnMc_astacin_like"/>
    <property type="match status" value="1"/>
</dbReference>
<keyword evidence="2 6" id="KW-0479">Metal-binding</keyword>
<dbReference type="AlphaFoldDB" id="A0A165AHJ5"/>
<evidence type="ECO:0000259" key="8">
    <source>
        <dbReference type="PROSITE" id="PS51864"/>
    </source>
</evidence>
<feature type="domain" description="Peptidase M12A" evidence="8">
    <location>
        <begin position="53"/>
        <end position="253"/>
    </location>
</feature>
<organism evidence="9 10">
    <name type="scientific">Daphnia magna</name>
    <dbReference type="NCBI Taxonomy" id="35525"/>
    <lineage>
        <taxon>Eukaryota</taxon>
        <taxon>Metazoa</taxon>
        <taxon>Ecdysozoa</taxon>
        <taxon>Arthropoda</taxon>
        <taxon>Crustacea</taxon>
        <taxon>Branchiopoda</taxon>
        <taxon>Diplostraca</taxon>
        <taxon>Cladocera</taxon>
        <taxon>Anomopoda</taxon>
        <taxon>Daphniidae</taxon>
        <taxon>Daphnia</taxon>
    </lineage>
</organism>
<keyword evidence="3 6" id="KW-0378">Hydrolase</keyword>